<gene>
    <name evidence="1" type="ORF">JF888_15875</name>
</gene>
<accession>A0A934KKY4</accession>
<keyword evidence="1" id="KW-0675">Receptor</keyword>
<evidence type="ECO:0000313" key="2">
    <source>
        <dbReference type="Proteomes" id="UP000620075"/>
    </source>
</evidence>
<protein>
    <submittedName>
        <fullName evidence="1">Cyclic-di-AMP receptor</fullName>
    </submittedName>
</protein>
<dbReference type="Pfam" id="PF06153">
    <property type="entry name" value="CdAMP_rec"/>
    <property type="match status" value="1"/>
</dbReference>
<dbReference type="PANTHER" id="PTHR38456">
    <property type="entry name" value="CYCLIC DI-AMP RECEPTOR A"/>
    <property type="match status" value="1"/>
</dbReference>
<dbReference type="InterPro" id="IPR011322">
    <property type="entry name" value="N-reg_PII-like_a/b"/>
</dbReference>
<evidence type="ECO:0000313" key="1">
    <source>
        <dbReference type="EMBL" id="MBJ7604633.1"/>
    </source>
</evidence>
<name>A0A934KKY4_9BACT</name>
<dbReference type="InterPro" id="IPR015867">
    <property type="entry name" value="N-reg_PII/ATP_PRibTrfase_C"/>
</dbReference>
<dbReference type="RefSeq" id="WP_338182568.1">
    <property type="nucleotide sequence ID" value="NZ_JAEKNQ010000062.1"/>
</dbReference>
<dbReference type="InterPro" id="IPR010375">
    <property type="entry name" value="CdAMP_rec"/>
</dbReference>
<organism evidence="1 2">
    <name type="scientific">Candidatus Dormiibacter inghamiae</name>
    <dbReference type="NCBI Taxonomy" id="3127013"/>
    <lineage>
        <taxon>Bacteria</taxon>
        <taxon>Bacillati</taxon>
        <taxon>Candidatus Dormiibacterota</taxon>
        <taxon>Candidatus Dormibacteria</taxon>
        <taxon>Candidatus Dormibacterales</taxon>
        <taxon>Candidatus Dormibacteraceae</taxon>
        <taxon>Candidatus Dormiibacter</taxon>
    </lineage>
</organism>
<dbReference type="PANTHER" id="PTHR38456:SF1">
    <property type="entry name" value="CYCLIC DI-AMP RECEPTOR A"/>
    <property type="match status" value="1"/>
</dbReference>
<sequence>MKLVCAIVQGEDAAACVRALSSSGISVTRLQSTGGFLQQGNVTLLTGVDESRLDQVLQVIRENCRERNRYLTPSPPMVEAGEMFMPYPVEVQVGGATIFVLNVETFQRL</sequence>
<comment type="caution">
    <text evidence="1">The sequence shown here is derived from an EMBL/GenBank/DDBJ whole genome shotgun (WGS) entry which is preliminary data.</text>
</comment>
<proteinExistence type="predicted"/>
<dbReference type="AlphaFoldDB" id="A0A934KKY4"/>
<dbReference type="Gene3D" id="3.30.70.120">
    <property type="match status" value="1"/>
</dbReference>
<dbReference type="Proteomes" id="UP000620075">
    <property type="component" value="Unassembled WGS sequence"/>
</dbReference>
<dbReference type="EMBL" id="JAEKNQ010000062">
    <property type="protein sequence ID" value="MBJ7604633.1"/>
    <property type="molecule type" value="Genomic_DNA"/>
</dbReference>
<dbReference type="SUPFAM" id="SSF54913">
    <property type="entry name" value="GlnB-like"/>
    <property type="match status" value="1"/>
</dbReference>
<reference evidence="1 2" key="1">
    <citation type="submission" date="2020-10" db="EMBL/GenBank/DDBJ databases">
        <title>Ca. Dormibacterota MAGs.</title>
        <authorList>
            <person name="Montgomery K."/>
        </authorList>
    </citation>
    <scope>NUCLEOTIDE SEQUENCE [LARGE SCALE GENOMIC DNA]</scope>
    <source>
        <strain evidence="1">SC8811_S16_3</strain>
    </source>
</reference>